<dbReference type="AlphaFoldDB" id="A0AAE1QG66"/>
<accession>A0AAE1QG66</accession>
<proteinExistence type="predicted"/>
<evidence type="ECO:0000256" key="1">
    <source>
        <dbReference type="SAM" id="MobiDB-lite"/>
    </source>
</evidence>
<keyword evidence="3" id="KW-1185">Reference proteome</keyword>
<protein>
    <recommendedName>
        <fullName evidence="4">5'-3' exonuclease</fullName>
    </recommendedName>
</protein>
<gene>
    <name evidence="2" type="ORF">Pmani_003168</name>
</gene>
<name>A0AAE1QG66_9EUCA</name>
<evidence type="ECO:0000313" key="2">
    <source>
        <dbReference type="EMBL" id="KAK4326304.1"/>
    </source>
</evidence>
<feature type="compositionally biased region" description="Basic and acidic residues" evidence="1">
    <location>
        <begin position="10"/>
        <end position="25"/>
    </location>
</feature>
<reference evidence="2" key="1">
    <citation type="submission" date="2023-11" db="EMBL/GenBank/DDBJ databases">
        <title>Genome assemblies of two species of porcelain crab, Petrolisthes cinctipes and Petrolisthes manimaculis (Anomura: Porcellanidae).</title>
        <authorList>
            <person name="Angst P."/>
        </authorList>
    </citation>
    <scope>NUCLEOTIDE SEQUENCE</scope>
    <source>
        <strain evidence="2">PB745_02</strain>
        <tissue evidence="2">Gill</tissue>
    </source>
</reference>
<dbReference type="Proteomes" id="UP001292094">
    <property type="component" value="Unassembled WGS sequence"/>
</dbReference>
<organism evidence="2 3">
    <name type="scientific">Petrolisthes manimaculis</name>
    <dbReference type="NCBI Taxonomy" id="1843537"/>
    <lineage>
        <taxon>Eukaryota</taxon>
        <taxon>Metazoa</taxon>
        <taxon>Ecdysozoa</taxon>
        <taxon>Arthropoda</taxon>
        <taxon>Crustacea</taxon>
        <taxon>Multicrustacea</taxon>
        <taxon>Malacostraca</taxon>
        <taxon>Eumalacostraca</taxon>
        <taxon>Eucarida</taxon>
        <taxon>Decapoda</taxon>
        <taxon>Pleocyemata</taxon>
        <taxon>Anomura</taxon>
        <taxon>Galatheoidea</taxon>
        <taxon>Porcellanidae</taxon>
        <taxon>Petrolisthes</taxon>
    </lineage>
</organism>
<dbReference type="InterPro" id="IPR029060">
    <property type="entry name" value="PIN-like_dom_sf"/>
</dbReference>
<dbReference type="EMBL" id="JAWZYT010000226">
    <property type="protein sequence ID" value="KAK4326304.1"/>
    <property type="molecule type" value="Genomic_DNA"/>
</dbReference>
<feature type="region of interest" description="Disordered" evidence="1">
    <location>
        <begin position="1"/>
        <end position="25"/>
    </location>
</feature>
<comment type="caution">
    <text evidence="2">The sequence shown here is derived from an EMBL/GenBank/DDBJ whole genome shotgun (WGS) entry which is preliminary data.</text>
</comment>
<dbReference type="SUPFAM" id="SSF88723">
    <property type="entry name" value="PIN domain-like"/>
    <property type="match status" value="1"/>
</dbReference>
<sequence length="302" mass="33988">MQELTGKHFHTSEQHEEMTEARRERDRKDAEKVLAFFKDYDPFQESNELRNIANGVTGPASANPHLLYEVGVEEVFTYDWLATLLREANKPQLADEIAAVVPKSALESFEEERTVTNVLDGSSLLQRIPGKKGDTFEDIASMYMKHVSKKILNLVVVFDGYKSGPTTKDMTHNRRSKGVFGPKVMFTPTMPLRSKKETYLSNSDNKQNFIDLLCETFKANGIDCVNASADADVMIAKKGIEHARETVTYVIGEDTDLLALLCHYAERGMNDLYFKSSKEDGKCWHINSVAVAVASCPCTLWM</sequence>
<evidence type="ECO:0000313" key="3">
    <source>
        <dbReference type="Proteomes" id="UP001292094"/>
    </source>
</evidence>
<dbReference type="Gene3D" id="3.40.50.1010">
    <property type="entry name" value="5'-nuclease"/>
    <property type="match status" value="1"/>
</dbReference>
<evidence type="ECO:0008006" key="4">
    <source>
        <dbReference type="Google" id="ProtNLM"/>
    </source>
</evidence>